<accession>A0A521C1K5</accession>
<evidence type="ECO:0000313" key="3">
    <source>
        <dbReference type="Proteomes" id="UP000319040"/>
    </source>
</evidence>
<dbReference type="InterPro" id="IPR029044">
    <property type="entry name" value="Nucleotide-diphossugar_trans"/>
</dbReference>
<evidence type="ECO:0000259" key="1">
    <source>
        <dbReference type="Pfam" id="PF14134"/>
    </source>
</evidence>
<gene>
    <name evidence="2" type="ORF">SAMN06265379_102307</name>
</gene>
<dbReference type="Proteomes" id="UP000319040">
    <property type="component" value="Unassembled WGS sequence"/>
</dbReference>
<dbReference type="EMBL" id="FXTB01000002">
    <property type="protein sequence ID" value="SMO53268.1"/>
    <property type="molecule type" value="Genomic_DNA"/>
</dbReference>
<dbReference type="AlphaFoldDB" id="A0A521C1K5"/>
<sequence>MTLTTTDLAQIKTLGILPEDVELQLERFKNGFPDIKLSSIASENKGIKILSQDALNHYINFYHTHLSAKKLVKFVPASGAASRMFKSLYKYLEDRVDKEDEDIKLFFNHINNFAFAGELFALLGDEKDRLIQNRDKKVIDTLLNEKGLNYGSLPKALLTFHQYADGQTTKAIDEHLIEGAQYCSDSENKVCLHFTVSDEHMVLIKTHLNKVKGKFEKRFGKTFELTFSVQDKATDTLAVDMNNEPFRLDDGSLLFRPGGHGALIKNLNDITADIVFIKNIDNVAAEWMIKDTVDYKKALGGLLLETQSVLFGYCNQLKDAQYLSESTEQEIINFLYTRLGFCVPENFGKKTERDKIAYLFNKLNRPLRICGVVKSSNTGGGPFWVRDADGALSLQLVETAQVNLNDHTQAEILNASEYANITDLVCGVKDFENKAFELLNYRDSDTGFIAEKSQSGKALKAMELPGLWNGAMSDWNTTFVEVPITTFNPVKTVLDLLNKEHQGH</sequence>
<name>A0A521C1K5_SACCC</name>
<organism evidence="2 3">
    <name type="scientific">Saccharicrinis carchari</name>
    <dbReference type="NCBI Taxonomy" id="1168039"/>
    <lineage>
        <taxon>Bacteria</taxon>
        <taxon>Pseudomonadati</taxon>
        <taxon>Bacteroidota</taxon>
        <taxon>Bacteroidia</taxon>
        <taxon>Marinilabiliales</taxon>
        <taxon>Marinilabiliaceae</taxon>
        <taxon>Saccharicrinis</taxon>
    </lineage>
</organism>
<dbReference type="Pfam" id="PF14134">
    <property type="entry name" value="DUF4301"/>
    <property type="match status" value="1"/>
</dbReference>
<protein>
    <recommendedName>
        <fullName evidence="1">DUF4301 domain-containing protein</fullName>
    </recommendedName>
</protein>
<keyword evidence="3" id="KW-1185">Reference proteome</keyword>
<dbReference type="RefSeq" id="WP_142532602.1">
    <property type="nucleotide sequence ID" value="NZ_FXTB01000002.1"/>
</dbReference>
<feature type="domain" description="DUF4301" evidence="1">
    <location>
        <begin position="5"/>
        <end position="502"/>
    </location>
</feature>
<evidence type="ECO:0000313" key="2">
    <source>
        <dbReference type="EMBL" id="SMO53268.1"/>
    </source>
</evidence>
<proteinExistence type="predicted"/>
<reference evidence="2 3" key="1">
    <citation type="submission" date="2017-05" db="EMBL/GenBank/DDBJ databases">
        <authorList>
            <person name="Varghese N."/>
            <person name="Submissions S."/>
        </authorList>
    </citation>
    <scope>NUCLEOTIDE SEQUENCE [LARGE SCALE GENOMIC DNA]</scope>
    <source>
        <strain evidence="2 3">DSM 27040</strain>
    </source>
</reference>
<dbReference type="OrthoDB" id="5572060at2"/>
<dbReference type="SUPFAM" id="SSF53448">
    <property type="entry name" value="Nucleotide-diphospho-sugar transferases"/>
    <property type="match status" value="1"/>
</dbReference>
<dbReference type="InterPro" id="IPR025393">
    <property type="entry name" value="DUF4301"/>
</dbReference>